<accession>A0A060C881</accession>
<reference evidence="1" key="1">
    <citation type="journal article" date="2013" name="Environ. Microbiol.">
        <title>Seasonally variable intestinal metagenomes of the red palm weevil (Rhynchophorus ferrugineus).</title>
        <authorList>
            <person name="Jia S."/>
            <person name="Zhang X."/>
            <person name="Zhang G."/>
            <person name="Yin A."/>
            <person name="Zhang S."/>
            <person name="Li F."/>
            <person name="Wang L."/>
            <person name="Zhao D."/>
            <person name="Yun Q."/>
            <person name="Tala"/>
            <person name="Wang J."/>
            <person name="Sun G."/>
            <person name="Baabdullah M."/>
            <person name="Yu X."/>
            <person name="Hu S."/>
            <person name="Al-Mssallem I.S."/>
            <person name="Yu J."/>
        </authorList>
    </citation>
    <scope>NUCLEOTIDE SEQUENCE</scope>
</reference>
<proteinExistence type="predicted"/>
<evidence type="ECO:0000313" key="1">
    <source>
        <dbReference type="EMBL" id="AIA89240.1"/>
    </source>
</evidence>
<sequence length="124" mass="13927">MIKLQDLTDEFVAPLDVVGYNYMHYRWETDINQYPNRLICGTESLPPDVADIWSLVCKYPSILGDFVWTSMDYIGEVGIGKIDYDNIKSASPFGTWPWILAYCGDIDLIGIAVAVILQRSGLGT</sequence>
<dbReference type="SUPFAM" id="SSF51445">
    <property type="entry name" value="(Trans)glycosidases"/>
    <property type="match status" value="1"/>
</dbReference>
<organism evidence="1">
    <name type="scientific">uncultured Dictyoglomus sp</name>
    <dbReference type="NCBI Taxonomy" id="221213"/>
    <lineage>
        <taxon>Bacteria</taxon>
        <taxon>Pseudomonadati</taxon>
        <taxon>Dictyoglomota</taxon>
        <taxon>Dictyoglomia</taxon>
        <taxon>Dictyoglomales</taxon>
        <taxon>Dictyoglomaceae</taxon>
        <taxon>Dictyoglomus</taxon>
        <taxon>environmental samples</taxon>
    </lineage>
</organism>
<dbReference type="AlphaFoldDB" id="A0A060C881"/>
<dbReference type="Gene3D" id="3.20.20.80">
    <property type="entry name" value="Glycosidases"/>
    <property type="match status" value="1"/>
</dbReference>
<protein>
    <submittedName>
        <fullName evidence="1">CAZy families GH2 protein</fullName>
    </submittedName>
</protein>
<dbReference type="InterPro" id="IPR017853">
    <property type="entry name" value="GH"/>
</dbReference>
<name>A0A060C881_9BACT</name>
<dbReference type="EMBL" id="KF121949">
    <property type="protein sequence ID" value="AIA89240.1"/>
    <property type="molecule type" value="Genomic_DNA"/>
</dbReference>